<feature type="transmembrane region" description="Helical" evidence="5">
    <location>
        <begin position="69"/>
        <end position="91"/>
    </location>
</feature>
<gene>
    <name evidence="7" type="ORF">MNBD_GAMMA17-1187</name>
</gene>
<evidence type="ECO:0000313" key="7">
    <source>
        <dbReference type="EMBL" id="VAW90311.1"/>
    </source>
</evidence>
<feature type="transmembrane region" description="Helical" evidence="5">
    <location>
        <begin position="153"/>
        <end position="175"/>
    </location>
</feature>
<feature type="transmembrane region" description="Helical" evidence="5">
    <location>
        <begin position="123"/>
        <end position="141"/>
    </location>
</feature>
<sequence length="418" mass="46917">MVVDIEAISAINRLVQWRERIVYALLFLFPILGVSLDHWFSSIYVSIFLISLTALYRPQGEVLFPEERLLLYFISAYFLTFIISSLVNGWSEQQTRYLGVEIRYLAIIPVYLMLRNYRQSGRWLLRGVMAAAIVVAAQAYFDVYVANLSRATGGYSPNLIGPFAAMIAACLLIQWKFQHEKRWLLLPLFAAALFAVALSGSRGAYLGLVVMLLLVVVMSLACWQRYVSVAVVIIGLVGVYSTVGVVKERVDFAIEETSTYLVNEISGDSSQRITSTSTRFEMWRFSGMAFWDAPVFGVGRGNYAEVAREYAKAGTIRSDVADSAHPHNAYVEALLSRGAVGLIAFLLMILYPLYYFISTRQPATYTALFGTVHIAGLMVFSLTDASTFIKGNFVSIFLLYLAIFFSWHVRCVREAKAH</sequence>
<evidence type="ECO:0000256" key="2">
    <source>
        <dbReference type="ARBA" id="ARBA00022692"/>
    </source>
</evidence>
<feature type="transmembrane region" description="Helical" evidence="5">
    <location>
        <begin position="334"/>
        <end position="356"/>
    </location>
</feature>
<feature type="transmembrane region" description="Helical" evidence="5">
    <location>
        <begin position="363"/>
        <end position="382"/>
    </location>
</feature>
<dbReference type="EMBL" id="UOFQ01000180">
    <property type="protein sequence ID" value="VAW90311.1"/>
    <property type="molecule type" value="Genomic_DNA"/>
</dbReference>
<feature type="transmembrane region" description="Helical" evidence="5">
    <location>
        <begin position="204"/>
        <end position="222"/>
    </location>
</feature>
<evidence type="ECO:0000259" key="6">
    <source>
        <dbReference type="Pfam" id="PF04932"/>
    </source>
</evidence>
<evidence type="ECO:0000256" key="1">
    <source>
        <dbReference type="ARBA" id="ARBA00004141"/>
    </source>
</evidence>
<feature type="transmembrane region" description="Helical" evidence="5">
    <location>
        <begin position="42"/>
        <end position="57"/>
    </location>
</feature>
<dbReference type="InterPro" id="IPR007016">
    <property type="entry name" value="O-antigen_ligase-rel_domated"/>
</dbReference>
<feature type="transmembrane region" description="Helical" evidence="5">
    <location>
        <begin position="182"/>
        <end position="198"/>
    </location>
</feature>
<dbReference type="InterPro" id="IPR051533">
    <property type="entry name" value="WaaL-like"/>
</dbReference>
<evidence type="ECO:0000256" key="4">
    <source>
        <dbReference type="ARBA" id="ARBA00023136"/>
    </source>
</evidence>
<dbReference type="PANTHER" id="PTHR37422">
    <property type="entry name" value="TEICHURONIC ACID BIOSYNTHESIS PROTEIN TUAE"/>
    <property type="match status" value="1"/>
</dbReference>
<accession>A0A3B0ZFH4</accession>
<keyword evidence="2 5" id="KW-0812">Transmembrane</keyword>
<name>A0A3B0ZFH4_9ZZZZ</name>
<organism evidence="7">
    <name type="scientific">hydrothermal vent metagenome</name>
    <dbReference type="NCBI Taxonomy" id="652676"/>
    <lineage>
        <taxon>unclassified sequences</taxon>
        <taxon>metagenomes</taxon>
        <taxon>ecological metagenomes</taxon>
    </lineage>
</organism>
<dbReference type="AlphaFoldDB" id="A0A3B0ZFH4"/>
<protein>
    <recommendedName>
        <fullName evidence="6">O-antigen ligase-related domain-containing protein</fullName>
    </recommendedName>
</protein>
<keyword evidence="4 5" id="KW-0472">Membrane</keyword>
<keyword evidence="3 5" id="KW-1133">Transmembrane helix</keyword>
<comment type="subcellular location">
    <subcellularLocation>
        <location evidence="1">Membrane</location>
        <topology evidence="1">Multi-pass membrane protein</topology>
    </subcellularLocation>
</comment>
<feature type="domain" description="O-antigen ligase-related" evidence="6">
    <location>
        <begin position="188"/>
        <end position="346"/>
    </location>
</feature>
<evidence type="ECO:0000256" key="5">
    <source>
        <dbReference type="SAM" id="Phobius"/>
    </source>
</evidence>
<reference evidence="7" key="1">
    <citation type="submission" date="2018-06" db="EMBL/GenBank/DDBJ databases">
        <authorList>
            <person name="Zhirakovskaya E."/>
        </authorList>
    </citation>
    <scope>NUCLEOTIDE SEQUENCE</scope>
</reference>
<proteinExistence type="predicted"/>
<feature type="transmembrane region" description="Helical" evidence="5">
    <location>
        <begin position="388"/>
        <end position="409"/>
    </location>
</feature>
<dbReference type="GO" id="GO:0016020">
    <property type="term" value="C:membrane"/>
    <property type="evidence" value="ECO:0007669"/>
    <property type="project" value="UniProtKB-SubCell"/>
</dbReference>
<evidence type="ECO:0000256" key="3">
    <source>
        <dbReference type="ARBA" id="ARBA00022989"/>
    </source>
</evidence>
<feature type="transmembrane region" description="Helical" evidence="5">
    <location>
        <begin position="229"/>
        <end position="246"/>
    </location>
</feature>
<dbReference type="PANTHER" id="PTHR37422:SF17">
    <property type="entry name" value="O-ANTIGEN LIGASE"/>
    <property type="match status" value="1"/>
</dbReference>
<dbReference type="Pfam" id="PF04932">
    <property type="entry name" value="Wzy_C"/>
    <property type="match status" value="1"/>
</dbReference>